<keyword evidence="2" id="KW-0472">Membrane</keyword>
<name>A0A2Z4G9A3_9BACT</name>
<feature type="region of interest" description="Disordered" evidence="1">
    <location>
        <begin position="352"/>
        <end position="385"/>
    </location>
</feature>
<keyword evidence="2" id="KW-1133">Transmembrane helix</keyword>
<evidence type="ECO:0000256" key="2">
    <source>
        <dbReference type="SAM" id="Phobius"/>
    </source>
</evidence>
<feature type="transmembrane region" description="Helical" evidence="2">
    <location>
        <begin position="525"/>
        <end position="545"/>
    </location>
</feature>
<dbReference type="AlphaFoldDB" id="A0A2Z4G9A3"/>
<gene>
    <name evidence="5" type="ORF">DJ013_06410</name>
</gene>
<dbReference type="Pfam" id="PF13349">
    <property type="entry name" value="DUF4097"/>
    <property type="match status" value="1"/>
</dbReference>
<feature type="transmembrane region" description="Helical" evidence="2">
    <location>
        <begin position="475"/>
        <end position="497"/>
    </location>
</feature>
<reference evidence="5 6" key="1">
    <citation type="submission" date="2018-05" db="EMBL/GenBank/DDBJ databases">
        <title>Complete genome sequence of Arcticibacterium luteifluviistationis SM1504T, a cytophagaceae bacterium isolated from Arctic surface seawater.</title>
        <authorList>
            <person name="Li Y."/>
            <person name="Qin Q.-L."/>
        </authorList>
    </citation>
    <scope>NUCLEOTIDE SEQUENCE [LARGE SCALE GENOMIC DNA]</scope>
    <source>
        <strain evidence="5 6">SM1504</strain>
    </source>
</reference>
<feature type="transmembrane region" description="Helical" evidence="2">
    <location>
        <begin position="397"/>
        <end position="421"/>
    </location>
</feature>
<evidence type="ECO:0000313" key="6">
    <source>
        <dbReference type="Proteomes" id="UP000249873"/>
    </source>
</evidence>
<dbReference type="RefSeq" id="WP_111370921.1">
    <property type="nucleotide sequence ID" value="NZ_CP029480.1"/>
</dbReference>
<keyword evidence="6" id="KW-1185">Reference proteome</keyword>
<dbReference type="SUPFAM" id="SSF55874">
    <property type="entry name" value="ATPase domain of HSP90 chaperone/DNA topoisomerase II/histidine kinase"/>
    <property type="match status" value="1"/>
</dbReference>
<dbReference type="EMBL" id="CP029480">
    <property type="protein sequence ID" value="AWV97819.1"/>
    <property type="molecule type" value="Genomic_DNA"/>
</dbReference>
<dbReference type="GO" id="GO:0016020">
    <property type="term" value="C:membrane"/>
    <property type="evidence" value="ECO:0007669"/>
    <property type="project" value="InterPro"/>
</dbReference>
<dbReference type="InterPro" id="IPR050640">
    <property type="entry name" value="Bact_2-comp_sensor_kinase"/>
</dbReference>
<dbReference type="OrthoDB" id="9792992at2"/>
<keyword evidence="2" id="KW-0812">Transmembrane</keyword>
<feature type="domain" description="DUF4097" evidence="4">
    <location>
        <begin position="67"/>
        <end position="325"/>
    </location>
</feature>
<dbReference type="Pfam" id="PF06580">
    <property type="entry name" value="His_kinase"/>
    <property type="match status" value="1"/>
</dbReference>
<accession>A0A2Z4G9A3</accession>
<organism evidence="5 6">
    <name type="scientific">Arcticibacterium luteifluviistationis</name>
    <dbReference type="NCBI Taxonomy" id="1784714"/>
    <lineage>
        <taxon>Bacteria</taxon>
        <taxon>Pseudomonadati</taxon>
        <taxon>Bacteroidota</taxon>
        <taxon>Cytophagia</taxon>
        <taxon>Cytophagales</taxon>
        <taxon>Leadbetterellaceae</taxon>
        <taxon>Arcticibacterium</taxon>
    </lineage>
</organism>
<dbReference type="PANTHER" id="PTHR34220">
    <property type="entry name" value="SENSOR HISTIDINE KINASE YPDA"/>
    <property type="match status" value="1"/>
</dbReference>
<evidence type="ECO:0000256" key="1">
    <source>
        <dbReference type="SAM" id="MobiDB-lite"/>
    </source>
</evidence>
<evidence type="ECO:0008006" key="7">
    <source>
        <dbReference type="Google" id="ProtNLM"/>
    </source>
</evidence>
<dbReference type="InterPro" id="IPR010559">
    <property type="entry name" value="Sig_transdc_His_kin_internal"/>
</dbReference>
<protein>
    <recommendedName>
        <fullName evidence="7">Signal transduction histidine kinase internal region domain-containing protein</fullName>
    </recommendedName>
</protein>
<dbReference type="InterPro" id="IPR036890">
    <property type="entry name" value="HATPase_C_sf"/>
</dbReference>
<proteinExistence type="predicted"/>
<feature type="transmembrane region" description="Helical" evidence="2">
    <location>
        <begin position="441"/>
        <end position="463"/>
    </location>
</feature>
<feature type="compositionally biased region" description="Low complexity" evidence="1">
    <location>
        <begin position="359"/>
        <end position="378"/>
    </location>
</feature>
<dbReference type="KEGG" id="als:DJ013_06410"/>
<dbReference type="Proteomes" id="UP000249873">
    <property type="component" value="Chromosome"/>
</dbReference>
<sequence>MIGSPLYSKPFLSDELKTLELQTAWGDIEIIGGDHEEYRIEVYPFKRGLFNLFFQERMSKAAFERLQFRIVKEGDTLIIKRLSSPRSWFDALFSGSQVSFRIFAPKNLSVKVNSRIGDVTLINIEGKHFIKSSVGKTTLKGVSGEVKTAGKNFGGGLFIQHCNGNIELHTSGGNVNVLSSEGTHTYSTNGGNIDIADFTGNLSVKTKGGNIKVNRLSGELKALSWGGNVNLRGMRANIAATTKGGNIKADMDELKEFLFLESSGGNVTSYIPQNANMTLDARGSRVKNYGGFHFNGLTARNQLNGVANNGGVNVTLRSRGGNVKIYEHHTSETRPTPARAKADYSSNAIVKPLPQSKATSSTPTPSNTSSTKPTPSTSYKNVKPRKKEKRDWKFKPYIPSFTQALYAFLFTVLFVYGLNSITYFTSELFNPTSLEAEQNKAVALLNLTTGLSSFLGVILFLTFLEQYIQPKWGKYLVLIGLTTFSFLVIHMVINGYAASQANPQEFWQYFNRITQPKDYYISSNLAYIFYGVIPSFVGCIFYAFWSRSTNLNRKISEQEYQLLTMEKLKTQAQLTALEARINPHFLYNSLNSIAGLIHEDQDKAEDMTVELSKLFRASTGRNNKSNHTIGEEISLVKSYLAIEQMRFGDRLKFNIDVQDSLNDRLIPRFLLQPLVENAIKHGISKIASHGEIKVTIQEIEDHIQIDIHDNGPDFGESVSGGYGLKSVKDKLAMIYGDQASLEISNDPIKNIQISIDKKHDLQDTIN</sequence>
<dbReference type="Gene3D" id="3.30.565.10">
    <property type="entry name" value="Histidine kinase-like ATPase, C-terminal domain"/>
    <property type="match status" value="1"/>
</dbReference>
<dbReference type="PANTHER" id="PTHR34220:SF7">
    <property type="entry name" value="SENSOR HISTIDINE KINASE YPDA"/>
    <property type="match status" value="1"/>
</dbReference>
<evidence type="ECO:0000313" key="5">
    <source>
        <dbReference type="EMBL" id="AWV97819.1"/>
    </source>
</evidence>
<evidence type="ECO:0000259" key="4">
    <source>
        <dbReference type="Pfam" id="PF13349"/>
    </source>
</evidence>
<dbReference type="InterPro" id="IPR025164">
    <property type="entry name" value="Toastrack_DUF4097"/>
</dbReference>
<evidence type="ECO:0000259" key="3">
    <source>
        <dbReference type="Pfam" id="PF06580"/>
    </source>
</evidence>
<dbReference type="GO" id="GO:0000155">
    <property type="term" value="F:phosphorelay sensor kinase activity"/>
    <property type="evidence" value="ECO:0007669"/>
    <property type="project" value="InterPro"/>
</dbReference>
<feature type="domain" description="Signal transduction histidine kinase internal region" evidence="3">
    <location>
        <begin position="572"/>
        <end position="651"/>
    </location>
</feature>